<keyword evidence="3" id="KW-1185">Reference proteome</keyword>
<feature type="compositionally biased region" description="Low complexity" evidence="1">
    <location>
        <begin position="32"/>
        <end position="44"/>
    </location>
</feature>
<name>A0A433T4R1_ELYCH</name>
<reference evidence="2 3" key="1">
    <citation type="submission" date="2019-01" db="EMBL/GenBank/DDBJ databases">
        <title>A draft genome assembly of the solar-powered sea slug Elysia chlorotica.</title>
        <authorList>
            <person name="Cai H."/>
            <person name="Li Q."/>
            <person name="Fang X."/>
            <person name="Li J."/>
            <person name="Curtis N.E."/>
            <person name="Altenburger A."/>
            <person name="Shibata T."/>
            <person name="Feng M."/>
            <person name="Maeda T."/>
            <person name="Schwartz J.A."/>
            <person name="Shigenobu S."/>
            <person name="Lundholm N."/>
            <person name="Nishiyama T."/>
            <person name="Yang H."/>
            <person name="Hasebe M."/>
            <person name="Li S."/>
            <person name="Pierce S.K."/>
            <person name="Wang J."/>
        </authorList>
    </citation>
    <scope>NUCLEOTIDE SEQUENCE [LARGE SCALE GENOMIC DNA]</scope>
    <source>
        <strain evidence="2">EC2010</strain>
        <tissue evidence="2">Whole organism of an adult</tissue>
    </source>
</reference>
<gene>
    <name evidence="2" type="ORF">EGW08_015671</name>
</gene>
<dbReference type="Proteomes" id="UP000271974">
    <property type="component" value="Unassembled WGS sequence"/>
</dbReference>
<feature type="compositionally biased region" description="Gly residues" evidence="1">
    <location>
        <begin position="72"/>
        <end position="81"/>
    </location>
</feature>
<dbReference type="AlphaFoldDB" id="A0A433T4R1"/>
<evidence type="ECO:0000313" key="3">
    <source>
        <dbReference type="Proteomes" id="UP000271974"/>
    </source>
</evidence>
<evidence type="ECO:0000313" key="2">
    <source>
        <dbReference type="EMBL" id="RUS76563.1"/>
    </source>
</evidence>
<sequence>AVLDGAHQQDQAGEPVPAPRAAEPDQDDARAQRAPATPAGAEATARPRAELCQRPQNAAGGPPEESVQASGAGTGGGGGGRPSFFQPRGREQSLTATNLN</sequence>
<evidence type="ECO:0000256" key="1">
    <source>
        <dbReference type="SAM" id="MobiDB-lite"/>
    </source>
</evidence>
<dbReference type="EMBL" id="RQTK01000652">
    <property type="protein sequence ID" value="RUS76563.1"/>
    <property type="molecule type" value="Genomic_DNA"/>
</dbReference>
<feature type="region of interest" description="Disordered" evidence="1">
    <location>
        <begin position="1"/>
        <end position="100"/>
    </location>
</feature>
<feature type="non-terminal residue" evidence="2">
    <location>
        <position position="1"/>
    </location>
</feature>
<protein>
    <submittedName>
        <fullName evidence="2">Uncharacterized protein</fullName>
    </submittedName>
</protein>
<proteinExistence type="predicted"/>
<accession>A0A433T4R1</accession>
<comment type="caution">
    <text evidence="2">The sequence shown here is derived from an EMBL/GenBank/DDBJ whole genome shotgun (WGS) entry which is preliminary data.</text>
</comment>
<organism evidence="2 3">
    <name type="scientific">Elysia chlorotica</name>
    <name type="common">Eastern emerald elysia</name>
    <name type="synonym">Sea slug</name>
    <dbReference type="NCBI Taxonomy" id="188477"/>
    <lineage>
        <taxon>Eukaryota</taxon>
        <taxon>Metazoa</taxon>
        <taxon>Spiralia</taxon>
        <taxon>Lophotrochozoa</taxon>
        <taxon>Mollusca</taxon>
        <taxon>Gastropoda</taxon>
        <taxon>Heterobranchia</taxon>
        <taxon>Euthyneura</taxon>
        <taxon>Panpulmonata</taxon>
        <taxon>Sacoglossa</taxon>
        <taxon>Placobranchoidea</taxon>
        <taxon>Plakobranchidae</taxon>
        <taxon>Elysia</taxon>
    </lineage>
</organism>